<accession>A0A6J3MF90</accession>
<reference evidence="4" key="1">
    <citation type="submission" date="2020-01" db="EMBL/GenBank/DDBJ databases">
        <authorList>
            <consortium name="DOE Joint Genome Institute"/>
            <person name="Haridas S."/>
            <person name="Albert R."/>
            <person name="Binder M."/>
            <person name="Bloem J."/>
            <person name="Labutti K."/>
            <person name="Salamov A."/>
            <person name="Andreopoulos B."/>
            <person name="Baker S.E."/>
            <person name="Barry K."/>
            <person name="Bills G."/>
            <person name="Bluhm B.H."/>
            <person name="Cannon C."/>
            <person name="Castanera R."/>
            <person name="Culley D.E."/>
            <person name="Daum C."/>
            <person name="Ezra D."/>
            <person name="Gonzalez J.B."/>
            <person name="Henrissat B."/>
            <person name="Kuo A."/>
            <person name="Liang C."/>
            <person name="Lipzen A."/>
            <person name="Lutzoni F."/>
            <person name="Magnuson J."/>
            <person name="Mondo S."/>
            <person name="Nolan M."/>
            <person name="Ohm R."/>
            <person name="Pangilinan J."/>
            <person name="Park H.-J."/>
            <person name="Ramirez L."/>
            <person name="Alfaro M."/>
            <person name="Sun H."/>
            <person name="Tritt A."/>
            <person name="Yoshinaga Y."/>
            <person name="Zwiers L.-H."/>
            <person name="Turgeon B.G."/>
            <person name="Goodwin S.B."/>
            <person name="Spatafora J.W."/>
            <person name="Crous P.W."/>
            <person name="Grigoriev I.V."/>
        </authorList>
    </citation>
    <scope>NUCLEOTIDE SEQUENCE</scope>
    <source>
        <strain evidence="4">CBS 342.82</strain>
    </source>
</reference>
<feature type="compositionally biased region" description="Basic and acidic residues" evidence="1">
    <location>
        <begin position="161"/>
        <end position="174"/>
    </location>
</feature>
<keyword evidence="3" id="KW-1185">Reference proteome</keyword>
<dbReference type="Proteomes" id="UP000504637">
    <property type="component" value="Unplaced"/>
</dbReference>
<feature type="compositionally biased region" description="Low complexity" evidence="1">
    <location>
        <begin position="216"/>
        <end position="229"/>
    </location>
</feature>
<keyword evidence="2" id="KW-1133">Transmembrane helix</keyword>
<gene>
    <name evidence="4" type="ORF">K489DRAFT_377114</name>
</gene>
<organism evidence="4">
    <name type="scientific">Dissoconium aciculare CBS 342.82</name>
    <dbReference type="NCBI Taxonomy" id="1314786"/>
    <lineage>
        <taxon>Eukaryota</taxon>
        <taxon>Fungi</taxon>
        <taxon>Dikarya</taxon>
        <taxon>Ascomycota</taxon>
        <taxon>Pezizomycotina</taxon>
        <taxon>Dothideomycetes</taxon>
        <taxon>Dothideomycetidae</taxon>
        <taxon>Mycosphaerellales</taxon>
        <taxon>Dissoconiaceae</taxon>
        <taxon>Dissoconium</taxon>
    </lineage>
</organism>
<dbReference type="RefSeq" id="XP_033463717.1">
    <property type="nucleotide sequence ID" value="XM_033604084.1"/>
</dbReference>
<sequence length="260" mass="28051">MALGGLGIFFITLFVLILIAYISYIVYIEYNARKRGLPKPSWFPFLKRRSNPNPRSYQNPSPAPGGIIGWFNDKIASIRNRRTAGGAYEHTSYNSGVGGTPVVGRGGAASGGRHGFGPLDPDEAWDARVDHETSGYYEEQEMGDASGGMYHGTGYSNAAQRQRELDSRYDEEMHGGAAAGPPKGAVPRENPFGDHAAVGASPTELRSVSPRPAVVTQTQGAAQQQQQQQGHKKGNPSVATLGSADENSPLERRSMFREDV</sequence>
<proteinExistence type="predicted"/>
<reference evidence="4" key="3">
    <citation type="submission" date="2025-08" db="UniProtKB">
        <authorList>
            <consortium name="RefSeq"/>
        </authorList>
    </citation>
    <scope>IDENTIFICATION</scope>
    <source>
        <strain evidence="4">CBS 342.82</strain>
    </source>
</reference>
<keyword evidence="2" id="KW-0472">Membrane</keyword>
<evidence type="ECO:0000313" key="3">
    <source>
        <dbReference type="Proteomes" id="UP000504637"/>
    </source>
</evidence>
<evidence type="ECO:0008006" key="5">
    <source>
        <dbReference type="Google" id="ProtNLM"/>
    </source>
</evidence>
<feature type="transmembrane region" description="Helical" evidence="2">
    <location>
        <begin position="6"/>
        <end position="27"/>
    </location>
</feature>
<feature type="region of interest" description="Disordered" evidence="1">
    <location>
        <begin position="143"/>
        <end position="260"/>
    </location>
</feature>
<evidence type="ECO:0000313" key="4">
    <source>
        <dbReference type="RefSeq" id="XP_033463717.1"/>
    </source>
</evidence>
<dbReference type="GeneID" id="54361884"/>
<name>A0A6J3MF90_9PEZI</name>
<feature type="compositionally biased region" description="Basic and acidic residues" evidence="1">
    <location>
        <begin position="249"/>
        <end position="260"/>
    </location>
</feature>
<protein>
    <recommendedName>
        <fullName evidence="5">Acid phosphatase-like protein</fullName>
    </recommendedName>
</protein>
<evidence type="ECO:0000256" key="1">
    <source>
        <dbReference type="SAM" id="MobiDB-lite"/>
    </source>
</evidence>
<dbReference type="AlphaFoldDB" id="A0A6J3MF90"/>
<evidence type="ECO:0000256" key="2">
    <source>
        <dbReference type="SAM" id="Phobius"/>
    </source>
</evidence>
<dbReference type="OrthoDB" id="5414285at2759"/>
<keyword evidence="2" id="KW-0812">Transmembrane</keyword>
<feature type="compositionally biased region" description="Low complexity" evidence="1">
    <location>
        <begin position="175"/>
        <end position="185"/>
    </location>
</feature>
<reference evidence="4" key="2">
    <citation type="submission" date="2020-04" db="EMBL/GenBank/DDBJ databases">
        <authorList>
            <consortium name="NCBI Genome Project"/>
        </authorList>
    </citation>
    <scope>NUCLEOTIDE SEQUENCE</scope>
    <source>
        <strain evidence="4">CBS 342.82</strain>
    </source>
</reference>